<keyword evidence="1" id="KW-0472">Membrane</keyword>
<feature type="transmembrane region" description="Helical" evidence="1">
    <location>
        <begin position="34"/>
        <end position="55"/>
    </location>
</feature>
<dbReference type="GO" id="GO:0015666">
    <property type="term" value="F:restriction endodeoxyribonuclease activity"/>
    <property type="evidence" value="ECO:0007669"/>
    <property type="project" value="TreeGrafter"/>
</dbReference>
<dbReference type="InterPro" id="IPR052906">
    <property type="entry name" value="Type_IV_Methyl-Rstrct_Enzyme"/>
</dbReference>
<dbReference type="PANTHER" id="PTHR30015">
    <property type="entry name" value="MRR RESTRICTION SYSTEM PROTEIN"/>
    <property type="match status" value="1"/>
</dbReference>
<reference evidence="3 4" key="1">
    <citation type="journal article" date="2013" name="Stand. Genomic Sci.">
        <title>Genomic Encyclopedia of Type Strains, Phase I: The one thousand microbial genomes (KMG-I) project.</title>
        <authorList>
            <person name="Kyrpides N.C."/>
            <person name="Woyke T."/>
            <person name="Eisen J.A."/>
            <person name="Garrity G."/>
            <person name="Lilburn T.G."/>
            <person name="Beck B.J."/>
            <person name="Whitman W.B."/>
            <person name="Hugenholtz P."/>
            <person name="Klenk H.P."/>
        </authorList>
    </citation>
    <scope>NUCLEOTIDE SEQUENCE [LARGE SCALE GENOMIC DNA]</scope>
    <source>
        <strain evidence="3 4">DSM 45044</strain>
    </source>
</reference>
<feature type="domain" description="Restriction endonuclease type IV Mrr" evidence="2">
    <location>
        <begin position="78"/>
        <end position="197"/>
    </location>
</feature>
<dbReference type="EMBL" id="VLLL01000001">
    <property type="protein sequence ID" value="TWJ17199.1"/>
    <property type="molecule type" value="Genomic_DNA"/>
</dbReference>
<evidence type="ECO:0000259" key="2">
    <source>
        <dbReference type="Pfam" id="PF04471"/>
    </source>
</evidence>
<feature type="transmembrane region" description="Helical" evidence="1">
    <location>
        <begin position="7"/>
        <end position="28"/>
    </location>
</feature>
<evidence type="ECO:0000256" key="1">
    <source>
        <dbReference type="SAM" id="Phobius"/>
    </source>
</evidence>
<comment type="caution">
    <text evidence="3">The sequence shown here is derived from an EMBL/GenBank/DDBJ whole genome shotgun (WGS) entry which is preliminary data.</text>
</comment>
<proteinExistence type="predicted"/>
<keyword evidence="3" id="KW-0255">Endonuclease</keyword>
<keyword evidence="1" id="KW-1133">Transmembrane helix</keyword>
<keyword evidence="4" id="KW-1185">Reference proteome</keyword>
<accession>A0A562VH43</accession>
<dbReference type="AlphaFoldDB" id="A0A562VH43"/>
<gene>
    <name evidence="3" type="ORF">LX16_0117</name>
</gene>
<keyword evidence="3" id="KW-0540">Nuclease</keyword>
<evidence type="ECO:0000313" key="3">
    <source>
        <dbReference type="EMBL" id="TWJ17199.1"/>
    </source>
</evidence>
<evidence type="ECO:0000313" key="4">
    <source>
        <dbReference type="Proteomes" id="UP000321617"/>
    </source>
</evidence>
<protein>
    <submittedName>
        <fullName evidence="3">Restriction endonuclease</fullName>
    </submittedName>
</protein>
<dbReference type="GO" id="GO:0009307">
    <property type="term" value="P:DNA restriction-modification system"/>
    <property type="evidence" value="ECO:0007669"/>
    <property type="project" value="InterPro"/>
</dbReference>
<organism evidence="3 4">
    <name type="scientific">Stackebrandtia albiflava</name>
    <dbReference type="NCBI Taxonomy" id="406432"/>
    <lineage>
        <taxon>Bacteria</taxon>
        <taxon>Bacillati</taxon>
        <taxon>Actinomycetota</taxon>
        <taxon>Actinomycetes</taxon>
        <taxon>Glycomycetales</taxon>
        <taxon>Glycomycetaceae</taxon>
        <taxon>Stackebrandtia</taxon>
    </lineage>
</organism>
<dbReference type="Pfam" id="PF04471">
    <property type="entry name" value="Mrr_cat"/>
    <property type="match status" value="1"/>
</dbReference>
<name>A0A562VH43_9ACTN</name>
<dbReference type="GO" id="GO:0003677">
    <property type="term" value="F:DNA binding"/>
    <property type="evidence" value="ECO:0007669"/>
    <property type="project" value="InterPro"/>
</dbReference>
<dbReference type="PANTHER" id="PTHR30015:SF6">
    <property type="entry name" value="SLL1429 PROTEIN"/>
    <property type="match status" value="1"/>
</dbReference>
<sequence>MPPLSLTVKIVAGAAVLFLAFTGLRYAALWVAQHWVPVVVVLALVALAAGGVLLYRHRRNAAERAEDAELERHLAKADTMTIPEFEAWVAKLLLRDGFRQVRFVGRAADFGSNFVATAPDSRRVMVRAKPDDGTMSKRGARHIQALGADAHARWKADTAMLITNADLHRLKVAARHDALAAQLGVILVDRMELAAWVADRKPPAELTASPA</sequence>
<dbReference type="InterPro" id="IPR007560">
    <property type="entry name" value="Restrct_endonuc_IV_Mrr"/>
</dbReference>
<keyword evidence="1" id="KW-0812">Transmembrane</keyword>
<dbReference type="Proteomes" id="UP000321617">
    <property type="component" value="Unassembled WGS sequence"/>
</dbReference>
<keyword evidence="3" id="KW-0378">Hydrolase</keyword>